<dbReference type="RefSeq" id="WP_186966300.1">
    <property type="nucleotide sequence ID" value="NZ_JACOOE010000001.1"/>
</dbReference>
<dbReference type="Pfam" id="PF17165">
    <property type="entry name" value="DUF5121"/>
    <property type="match status" value="1"/>
</dbReference>
<name>A0ABR7C6W2_9BACE</name>
<protein>
    <submittedName>
        <fullName evidence="5">DUF5125 domain-containing protein</fullName>
    </submittedName>
</protein>
<proteinExistence type="predicted"/>
<dbReference type="EMBL" id="JACOOE010000001">
    <property type="protein sequence ID" value="MBC5603551.1"/>
    <property type="molecule type" value="Genomic_DNA"/>
</dbReference>
<dbReference type="InterPro" id="IPR033429">
    <property type="entry name" value="DUF5125"/>
</dbReference>
<reference evidence="5 6" key="1">
    <citation type="submission" date="2020-08" db="EMBL/GenBank/DDBJ databases">
        <title>Genome public.</title>
        <authorList>
            <person name="Liu C."/>
            <person name="Sun Q."/>
        </authorList>
    </citation>
    <scope>NUCLEOTIDE SEQUENCE [LARGE SCALE GENOMIC DNA]</scope>
    <source>
        <strain evidence="5 6">M27</strain>
    </source>
</reference>
<sequence length="667" mass="74131">MNKSIYIILALVGILAMNSCSDDEFLSGNPDMELGAGKVSALYGDSLPFTIKASDVDVPLSTLKAKLFYGEELVSETVIRTKTSGSDYTGKVFVPYYPNVIDGRATLKFVLQNIHFTTTEMEREVVLSRPDFPYVTLVDEMGEEYLMKRQSLYNYSVTGRFPQDMKAYFKTPKVGENGNELTFGWDNENRLAEGKNVDPITFSGTEAEPYEVTFNVLTYAVSPLVNVLFDGEKMIAQDANTYLIQKSFTQGQSIVVVGIDLDGWWINPDYFRKESNGTLTFLPVDGKYRVVANMKQKYFSVTRMNGDKEATLSDDGHGAIWLMGWGVGSPSLDSQFGWNIGSNYCMPEISSKKYQFTGVAGPEHGSSIGQRFRFDYISAKFFFQNGYGGEFSQVTLASGTEALLKLTDSKNFELANDVKLEEGATYVLTVDLTAGNDKAVISFKKISDGEVKPQPTLVQTLYFDFGIKTKKTESADNNGNYWNNIVNNSTIEEHKNEKYAISGTIYSNLVNSKNIDTSYKLTLNSHFSTNDAGGLNKPEPDILGDLAVASATGDYFYIESNEESSSFTFSELDKNKGYKFYAFGSRSATQIRTAVYNISGKNTEEGELQAAGKDYGGAGVHQNVQDIYTSEIVFPNENDEIKFTISRKTGDYIPLNALKIEEYTNVK</sequence>
<dbReference type="Proteomes" id="UP000600600">
    <property type="component" value="Unassembled WGS sequence"/>
</dbReference>
<accession>A0ABR7C6W2</accession>
<feature type="domain" description="DUF5121" evidence="4">
    <location>
        <begin position="315"/>
        <end position="433"/>
    </location>
</feature>
<keyword evidence="6" id="KW-1185">Reference proteome</keyword>
<evidence type="ECO:0000259" key="2">
    <source>
        <dbReference type="Pfam" id="PF16408"/>
    </source>
</evidence>
<evidence type="ECO:0000259" key="3">
    <source>
        <dbReference type="Pfam" id="PF17163"/>
    </source>
</evidence>
<evidence type="ECO:0000256" key="1">
    <source>
        <dbReference type="SAM" id="SignalP"/>
    </source>
</evidence>
<dbReference type="InterPro" id="IPR033430">
    <property type="entry name" value="DUF5121"/>
</dbReference>
<comment type="caution">
    <text evidence="5">The sequence shown here is derived from an EMBL/GenBank/DDBJ whole genome shotgun (WGS) entry which is preliminary data.</text>
</comment>
<feature type="signal peptide" evidence="1">
    <location>
        <begin position="1"/>
        <end position="21"/>
    </location>
</feature>
<feature type="domain" description="DUF5016" evidence="2">
    <location>
        <begin position="1"/>
        <end position="120"/>
    </location>
</feature>
<keyword evidence="1" id="KW-0732">Signal</keyword>
<evidence type="ECO:0000259" key="4">
    <source>
        <dbReference type="Pfam" id="PF17165"/>
    </source>
</evidence>
<feature type="chain" id="PRO_5045361290" evidence="1">
    <location>
        <begin position="22"/>
        <end position="667"/>
    </location>
</feature>
<gene>
    <name evidence="5" type="ORF">H8S67_02525</name>
</gene>
<feature type="domain" description="DUF5125" evidence="3">
    <location>
        <begin position="124"/>
        <end position="307"/>
    </location>
</feature>
<dbReference type="InterPro" id="IPR032184">
    <property type="entry name" value="DUF5016"/>
</dbReference>
<evidence type="ECO:0000313" key="6">
    <source>
        <dbReference type="Proteomes" id="UP000600600"/>
    </source>
</evidence>
<evidence type="ECO:0000313" key="5">
    <source>
        <dbReference type="EMBL" id="MBC5603551.1"/>
    </source>
</evidence>
<dbReference type="Pfam" id="PF16408">
    <property type="entry name" value="DUF5016"/>
    <property type="match status" value="1"/>
</dbReference>
<organism evidence="5 6">
    <name type="scientific">Bacteroides difficilis</name>
    <dbReference type="NCBI Taxonomy" id="2763021"/>
    <lineage>
        <taxon>Bacteria</taxon>
        <taxon>Pseudomonadati</taxon>
        <taxon>Bacteroidota</taxon>
        <taxon>Bacteroidia</taxon>
        <taxon>Bacteroidales</taxon>
        <taxon>Bacteroidaceae</taxon>
        <taxon>Bacteroides</taxon>
    </lineage>
</organism>
<dbReference type="Pfam" id="PF17163">
    <property type="entry name" value="DUF5125"/>
    <property type="match status" value="1"/>
</dbReference>